<dbReference type="EMBL" id="CP051205">
    <property type="protein sequence ID" value="QJB29826.1"/>
    <property type="molecule type" value="Genomic_DNA"/>
</dbReference>
<protein>
    <submittedName>
        <fullName evidence="1">Gluconate 2-dehydrogenase subunit 3 family protein</fullName>
    </submittedName>
</protein>
<dbReference type="KEGG" id="coy:HF329_00270"/>
<dbReference type="InterPro" id="IPR027056">
    <property type="entry name" value="Gluconate_2DH_su3"/>
</dbReference>
<evidence type="ECO:0000313" key="3">
    <source>
        <dbReference type="Proteomes" id="UP000502421"/>
    </source>
</evidence>
<gene>
    <name evidence="2" type="ORF">HF324_00270</name>
    <name evidence="1" type="ORF">HF329_00270</name>
</gene>
<dbReference type="Pfam" id="PF13618">
    <property type="entry name" value="Gluconate_2-dh3"/>
    <property type="match status" value="1"/>
</dbReference>
<sequence>MDRRELIKTIAVLTGAAFVGGDLFLSGCREQNKALFSQEDIAFFDEVAETIIPRTDTPGAKDAEVGKFMVLYASDCYDIAQQQTLQQGITQINNTAKKKFRRAFVQLTTAQKLSLLTDIQEEARRQKARKDAPVHYFTLMKQLTLLGFFTSEAGATQVLRHLPVPGTYHGCVDYNGETAWG</sequence>
<evidence type="ECO:0000313" key="1">
    <source>
        <dbReference type="EMBL" id="QJB29826.1"/>
    </source>
</evidence>
<accession>A0AAE6ZBE3</accession>
<name>A0AAE6ZBE3_9BACT</name>
<dbReference type="Proteomes" id="UP000502421">
    <property type="component" value="Chromosome"/>
</dbReference>
<evidence type="ECO:0000313" key="4">
    <source>
        <dbReference type="Proteomes" id="UP000503144"/>
    </source>
</evidence>
<evidence type="ECO:0000313" key="2">
    <source>
        <dbReference type="EMBL" id="QJB36382.1"/>
    </source>
</evidence>
<dbReference type="EMBL" id="CP051204">
    <property type="protein sequence ID" value="QJB36382.1"/>
    <property type="molecule type" value="Genomic_DNA"/>
</dbReference>
<dbReference type="Proteomes" id="UP000503144">
    <property type="component" value="Chromosome"/>
</dbReference>
<organism evidence="1 3">
    <name type="scientific">Chitinophaga oryzae</name>
    <dbReference type="NCBI Taxonomy" id="2725414"/>
    <lineage>
        <taxon>Bacteria</taxon>
        <taxon>Pseudomonadati</taxon>
        <taxon>Bacteroidota</taxon>
        <taxon>Chitinophagia</taxon>
        <taxon>Chitinophagales</taxon>
        <taxon>Chitinophagaceae</taxon>
        <taxon>Chitinophaga</taxon>
    </lineage>
</organism>
<reference evidence="3" key="1">
    <citation type="submission" date="2020-04" db="EMBL/GenBank/DDBJ databases">
        <authorList>
            <person name="Kittiwongwattana C."/>
        </authorList>
    </citation>
    <scope>NUCLEOTIDE SEQUENCE [LARGE SCALE GENOMIC DNA]</scope>
    <source>
        <strain evidence="3">1310</strain>
    </source>
</reference>
<reference evidence="1 4" key="2">
    <citation type="submission" date="2020-09" db="EMBL/GenBank/DDBJ databases">
        <authorList>
            <person name="Kittiwongwattana C."/>
        </authorList>
    </citation>
    <scope>NUCLEOTIDE SEQUENCE</scope>
    <source>
        <strain evidence="2 4">1303</strain>
        <strain evidence="1">1310</strain>
    </source>
</reference>
<keyword evidence="4" id="KW-1185">Reference proteome</keyword>
<proteinExistence type="predicted"/>
<dbReference type="AlphaFoldDB" id="A0AAE6ZBE3"/>
<dbReference type="RefSeq" id="WP_168802114.1">
    <property type="nucleotide sequence ID" value="NZ_CP051204.2"/>
</dbReference>